<feature type="compositionally biased region" description="Low complexity" evidence="1">
    <location>
        <begin position="1"/>
        <end position="14"/>
    </location>
</feature>
<sequence>MSASTTSSQDDASANTGSSMSRHGITIRWAERLDEEEALQLIELMNAVIERDPTIGFSSRIDRESGLELMADVDQDIAKGNSHLLLVSAPDRRLLGMGLMRQSKLPHCRHLAEVQIGFIHPSVRGGGILEAMFSELIRKCQALEADLLMIDVQEGTRSERLWRTLGFLPYGRLEDYARVGQRTHAGIYMYQYVADLARRLELDVEGGPGMR</sequence>
<feature type="domain" description="N-acetyltransferase" evidence="2">
    <location>
        <begin position="25"/>
        <end position="194"/>
    </location>
</feature>
<dbReference type="InterPro" id="IPR000182">
    <property type="entry name" value="GNAT_dom"/>
</dbReference>
<dbReference type="SUPFAM" id="SSF55729">
    <property type="entry name" value="Acyl-CoA N-acyltransferases (Nat)"/>
    <property type="match status" value="1"/>
</dbReference>
<dbReference type="GO" id="GO:0016747">
    <property type="term" value="F:acyltransferase activity, transferring groups other than amino-acyl groups"/>
    <property type="evidence" value="ECO:0007669"/>
    <property type="project" value="InterPro"/>
</dbReference>
<name>A0A7D4XH14_9BACT</name>
<dbReference type="AlphaFoldDB" id="A0A7D4XH14"/>
<dbReference type="PROSITE" id="PS51186">
    <property type="entry name" value="GNAT"/>
    <property type="match status" value="1"/>
</dbReference>
<evidence type="ECO:0000256" key="1">
    <source>
        <dbReference type="SAM" id="MobiDB-lite"/>
    </source>
</evidence>
<evidence type="ECO:0000313" key="3">
    <source>
        <dbReference type="EMBL" id="QKW93907.1"/>
    </source>
</evidence>
<dbReference type="Gene3D" id="3.40.630.30">
    <property type="match status" value="1"/>
</dbReference>
<feature type="region of interest" description="Disordered" evidence="1">
    <location>
        <begin position="1"/>
        <end position="20"/>
    </location>
</feature>
<keyword evidence="3" id="KW-0808">Transferase</keyword>
<dbReference type="EMBL" id="MT520819">
    <property type="protein sequence ID" value="QKW93907.1"/>
    <property type="molecule type" value="Genomic_DNA"/>
</dbReference>
<evidence type="ECO:0000259" key="2">
    <source>
        <dbReference type="PROSITE" id="PS51186"/>
    </source>
</evidence>
<proteinExistence type="predicted"/>
<dbReference type="InterPro" id="IPR016181">
    <property type="entry name" value="Acyl_CoA_acyltransferase"/>
</dbReference>
<organism evidence="3">
    <name type="scientific">Vitiosangium cumulatum</name>
    <dbReference type="NCBI Taxonomy" id="1867796"/>
    <lineage>
        <taxon>Bacteria</taxon>
        <taxon>Pseudomonadati</taxon>
        <taxon>Myxococcota</taxon>
        <taxon>Myxococcia</taxon>
        <taxon>Myxococcales</taxon>
        <taxon>Cystobacterineae</taxon>
        <taxon>Archangiaceae</taxon>
        <taxon>Vitiosangium</taxon>
    </lineage>
</organism>
<protein>
    <submittedName>
        <fullName evidence="3">N-acetyltransferase domain-containing protein</fullName>
    </submittedName>
</protein>
<reference evidence="3" key="1">
    <citation type="journal article" date="2020" name="Molecules">
        <title>2-Hydroxysorangiadenosine: Structure and Biosynthesis of a Myxobacterial Sesquiterpene-Nucleoside.</title>
        <authorList>
            <person name="Okoth D.A."/>
            <person name="Hug J.J."/>
            <person name="Garcia R."/>
            <person name="Sproer C."/>
            <person name="Overmann J."/>
            <person name="Muller R."/>
        </authorList>
    </citation>
    <scope>NUCLEOTIDE SEQUENCE</scope>
    <source>
        <strain evidence="3">MCy10943</strain>
    </source>
</reference>
<accession>A0A7D4XH14</accession>